<accession>A0ABS5EQB5</accession>
<organism evidence="3 4">
    <name type="scientific">Neoroseomonas terrae</name>
    <dbReference type="NCBI Taxonomy" id="424799"/>
    <lineage>
        <taxon>Bacteria</taxon>
        <taxon>Pseudomonadati</taxon>
        <taxon>Pseudomonadota</taxon>
        <taxon>Alphaproteobacteria</taxon>
        <taxon>Acetobacterales</taxon>
        <taxon>Acetobacteraceae</taxon>
        <taxon>Neoroseomonas</taxon>
    </lineage>
</organism>
<name>A0ABS5EQB5_9PROT</name>
<protein>
    <recommendedName>
        <fullName evidence="5">PepSY domain-containing protein</fullName>
    </recommendedName>
</protein>
<evidence type="ECO:0000313" key="3">
    <source>
        <dbReference type="EMBL" id="MBR0653218.1"/>
    </source>
</evidence>
<keyword evidence="2" id="KW-0732">Signal</keyword>
<gene>
    <name evidence="3" type="ORF">GXW78_26425</name>
</gene>
<evidence type="ECO:0008006" key="5">
    <source>
        <dbReference type="Google" id="ProtNLM"/>
    </source>
</evidence>
<evidence type="ECO:0000256" key="1">
    <source>
        <dbReference type="SAM" id="MobiDB-lite"/>
    </source>
</evidence>
<dbReference type="RefSeq" id="WP_211871929.1">
    <property type="nucleotide sequence ID" value="NZ_JAAEDI010000043.1"/>
</dbReference>
<sequence length="107" mass="10875">MSRSLLFAAVIGIGAAVAPQGWAQTPVPNQNTTAGQLPGGGIPEAAAQSRLQAAGLRNIRDLTRQSDGSWRAQVTSAQGVDGQATVDANGNVSLGDGVSRNPMPTPR</sequence>
<evidence type="ECO:0000256" key="2">
    <source>
        <dbReference type="SAM" id="SignalP"/>
    </source>
</evidence>
<feature type="chain" id="PRO_5047448088" description="PepSY domain-containing protein" evidence="2">
    <location>
        <begin position="24"/>
        <end position="107"/>
    </location>
</feature>
<evidence type="ECO:0000313" key="4">
    <source>
        <dbReference type="Proteomes" id="UP000698752"/>
    </source>
</evidence>
<comment type="caution">
    <text evidence="3">The sequence shown here is derived from an EMBL/GenBank/DDBJ whole genome shotgun (WGS) entry which is preliminary data.</text>
</comment>
<keyword evidence="4" id="KW-1185">Reference proteome</keyword>
<dbReference type="EMBL" id="JAAEDI010000043">
    <property type="protein sequence ID" value="MBR0653218.1"/>
    <property type="molecule type" value="Genomic_DNA"/>
</dbReference>
<proteinExistence type="predicted"/>
<feature type="region of interest" description="Disordered" evidence="1">
    <location>
        <begin position="64"/>
        <end position="107"/>
    </location>
</feature>
<reference evidence="4" key="1">
    <citation type="journal article" date="2021" name="Syst. Appl. Microbiol.">
        <title>Roseomonas hellenica sp. nov., isolated from roots of wild-growing Alkanna tinctoria.</title>
        <authorList>
            <person name="Rat A."/>
            <person name="Naranjo H.D."/>
            <person name="Lebbe L."/>
            <person name="Cnockaert M."/>
            <person name="Krigas N."/>
            <person name="Grigoriadou K."/>
            <person name="Maloupa E."/>
            <person name="Willems A."/>
        </authorList>
    </citation>
    <scope>NUCLEOTIDE SEQUENCE [LARGE SCALE GENOMIC DNA]</scope>
    <source>
        <strain evidence="4">LMG 31159</strain>
    </source>
</reference>
<feature type="compositionally biased region" description="Polar residues" evidence="1">
    <location>
        <begin position="65"/>
        <end position="78"/>
    </location>
</feature>
<feature type="signal peptide" evidence="2">
    <location>
        <begin position="1"/>
        <end position="23"/>
    </location>
</feature>
<dbReference type="Proteomes" id="UP000698752">
    <property type="component" value="Unassembled WGS sequence"/>
</dbReference>